<evidence type="ECO:0000313" key="5">
    <source>
        <dbReference type="Proteomes" id="UP000189681"/>
    </source>
</evidence>
<evidence type="ECO:0000256" key="2">
    <source>
        <dbReference type="ARBA" id="ARBA00022729"/>
    </source>
</evidence>
<keyword evidence="2" id="KW-0732">Signal</keyword>
<organism evidence="4 5">
    <name type="scientific">Candidatus Brocadia carolinensis</name>
    <dbReference type="NCBI Taxonomy" id="1004156"/>
    <lineage>
        <taxon>Bacteria</taxon>
        <taxon>Pseudomonadati</taxon>
        <taxon>Planctomycetota</taxon>
        <taxon>Candidatus Brocadiia</taxon>
        <taxon>Candidatus Brocadiales</taxon>
        <taxon>Candidatus Brocadiaceae</taxon>
        <taxon>Candidatus Brocadia</taxon>
    </lineage>
</organism>
<evidence type="ECO:0000256" key="1">
    <source>
        <dbReference type="ARBA" id="ARBA00010634"/>
    </source>
</evidence>
<dbReference type="GO" id="GO:0120010">
    <property type="term" value="P:intermembrane phospholipid transfer"/>
    <property type="evidence" value="ECO:0007669"/>
    <property type="project" value="TreeGrafter"/>
</dbReference>
<evidence type="ECO:0000256" key="3">
    <source>
        <dbReference type="SAM" id="MobiDB-lite"/>
    </source>
</evidence>
<dbReference type="Proteomes" id="UP000189681">
    <property type="component" value="Unassembled WGS sequence"/>
</dbReference>
<protein>
    <recommendedName>
        <fullName evidence="6">VacJ family lipoprotein</fullName>
    </recommendedName>
</protein>
<name>A0A1V4AX57_9BACT</name>
<dbReference type="PANTHER" id="PTHR30035:SF3">
    <property type="entry name" value="INTERMEMBRANE PHOSPHOLIPID TRANSPORT SYSTEM LIPOPROTEIN MLAA"/>
    <property type="match status" value="1"/>
</dbReference>
<dbReference type="EMBL" id="AYTS01000017">
    <property type="protein sequence ID" value="OOP57712.1"/>
    <property type="molecule type" value="Genomic_DNA"/>
</dbReference>
<proteinExistence type="inferred from homology"/>
<evidence type="ECO:0000313" key="4">
    <source>
        <dbReference type="EMBL" id="OOP57712.1"/>
    </source>
</evidence>
<reference evidence="4 5" key="1">
    <citation type="journal article" date="2017" name="Water Res.">
        <title>Discovery and metagenomic analysis of an anammox bacterial enrichment related to Candidatus "Brocadia caroliniensis" in a full-scale glycerol-fed nitritation-denitritation separate centrate treatment process.</title>
        <authorList>
            <person name="Park H."/>
            <person name="Brotto A.C."/>
            <person name="van Loosdrecht M.C."/>
            <person name="Chandran K."/>
        </authorList>
    </citation>
    <scope>NUCLEOTIDE SEQUENCE [LARGE SCALE GENOMIC DNA]</scope>
    <source>
        <strain evidence="4">26THWARD</strain>
    </source>
</reference>
<dbReference type="InterPro" id="IPR007428">
    <property type="entry name" value="MlaA"/>
</dbReference>
<dbReference type="PRINTS" id="PR01805">
    <property type="entry name" value="VACJLIPOPROT"/>
</dbReference>
<dbReference type="STRING" id="1004156.AYP45_01665"/>
<feature type="region of interest" description="Disordered" evidence="3">
    <location>
        <begin position="35"/>
        <end position="61"/>
    </location>
</feature>
<comment type="caution">
    <text evidence="4">The sequence shown here is derived from an EMBL/GenBank/DDBJ whole genome shotgun (WGS) entry which is preliminary data.</text>
</comment>
<gene>
    <name evidence="4" type="ORF">AYP45_01665</name>
</gene>
<dbReference type="Pfam" id="PF04333">
    <property type="entry name" value="MlaA"/>
    <property type="match status" value="1"/>
</dbReference>
<comment type="similarity">
    <text evidence="1">Belongs to the MlaA family.</text>
</comment>
<sequence>MKRYVGAMLFLGLVVFFPVASLSAENLPIAASDESEGKVLPEGNVSGEETIGKDDDEDPSEADQIGMEAEVAPVKDSLQPFNRAMFFFNDKAFHYFFKPIYKGYNSMIPVQARVSVKNFYSNIRMPVRFFNCLFQANFKGAGTEMLRFVINSTVGVAGFLDPAKSKFHIEKQDRDFGQTLGKYRMKSGTYIVWPFVGPSNTRDTIGFVGDTVLDPITWVSYFFLKPIESVGNYTYESVNGLSVDTGDTYESVTKPAIDPYIALQDAYLQNRLKKIKE</sequence>
<dbReference type="GO" id="GO:0016020">
    <property type="term" value="C:membrane"/>
    <property type="evidence" value="ECO:0007669"/>
    <property type="project" value="InterPro"/>
</dbReference>
<dbReference type="AlphaFoldDB" id="A0A1V4AX57"/>
<dbReference type="PANTHER" id="PTHR30035">
    <property type="entry name" value="LIPOPROTEIN VACJ-RELATED"/>
    <property type="match status" value="1"/>
</dbReference>
<accession>A0A1V4AX57</accession>
<evidence type="ECO:0008006" key="6">
    <source>
        <dbReference type="Google" id="ProtNLM"/>
    </source>
</evidence>